<reference evidence="1 2" key="1">
    <citation type="journal article" date="2021" name="Plant Biotechnol. J.">
        <title>Multi-omics assisted identification of the key and species-specific regulatory components of drought-tolerant mechanisms in Gossypium stocksii.</title>
        <authorList>
            <person name="Yu D."/>
            <person name="Ke L."/>
            <person name="Zhang D."/>
            <person name="Wu Y."/>
            <person name="Sun Y."/>
            <person name="Mei J."/>
            <person name="Sun J."/>
            <person name="Sun Y."/>
        </authorList>
    </citation>
    <scope>NUCLEOTIDE SEQUENCE [LARGE SCALE GENOMIC DNA]</scope>
    <source>
        <strain evidence="2">cv. E1</strain>
        <tissue evidence="1">Leaf</tissue>
    </source>
</reference>
<keyword evidence="2" id="KW-1185">Reference proteome</keyword>
<dbReference type="EMBL" id="JAIQCV010000009">
    <property type="protein sequence ID" value="KAH1063672.1"/>
    <property type="molecule type" value="Genomic_DNA"/>
</dbReference>
<gene>
    <name evidence="1" type="ORF">J1N35_028659</name>
</gene>
<evidence type="ECO:0000313" key="2">
    <source>
        <dbReference type="Proteomes" id="UP000828251"/>
    </source>
</evidence>
<name>A0A9D3UWQ4_9ROSI</name>
<evidence type="ECO:0008006" key="3">
    <source>
        <dbReference type="Google" id="ProtNLM"/>
    </source>
</evidence>
<protein>
    <recommendedName>
        <fullName evidence="3">RNase H type-1 domain-containing protein</fullName>
    </recommendedName>
</protein>
<organism evidence="1 2">
    <name type="scientific">Gossypium stocksii</name>
    <dbReference type="NCBI Taxonomy" id="47602"/>
    <lineage>
        <taxon>Eukaryota</taxon>
        <taxon>Viridiplantae</taxon>
        <taxon>Streptophyta</taxon>
        <taxon>Embryophyta</taxon>
        <taxon>Tracheophyta</taxon>
        <taxon>Spermatophyta</taxon>
        <taxon>Magnoliopsida</taxon>
        <taxon>eudicotyledons</taxon>
        <taxon>Gunneridae</taxon>
        <taxon>Pentapetalae</taxon>
        <taxon>rosids</taxon>
        <taxon>malvids</taxon>
        <taxon>Malvales</taxon>
        <taxon>Malvaceae</taxon>
        <taxon>Malvoideae</taxon>
        <taxon>Gossypium</taxon>
    </lineage>
</organism>
<dbReference type="Proteomes" id="UP000828251">
    <property type="component" value="Unassembled WGS sequence"/>
</dbReference>
<accession>A0A9D3UWQ4</accession>
<dbReference type="AlphaFoldDB" id="A0A9D3UWQ4"/>
<comment type="caution">
    <text evidence="1">The sequence shown here is derived from an EMBL/GenBank/DDBJ whole genome shotgun (WGS) entry which is preliminary data.</text>
</comment>
<proteinExistence type="predicted"/>
<evidence type="ECO:0000313" key="1">
    <source>
        <dbReference type="EMBL" id="KAH1063672.1"/>
    </source>
</evidence>
<sequence>MCVCGLLVGVASKERVGVLIGNGLQCLVKFIVCGVEYFEDEVGCGGVLRDSDGLIRALFSGPVAAKESFAAEVSAIIITLDVFFSDWGGKLSSGFCNGVRVSGVGVKITLVVC</sequence>
<dbReference type="OrthoDB" id="935705at2759"/>